<dbReference type="InterPro" id="IPR011263">
    <property type="entry name" value="DNA-dir_RNA_pol_RpoA/D/Rpb3"/>
</dbReference>
<dbReference type="SMART" id="SM00443">
    <property type="entry name" value="G_patch"/>
    <property type="match status" value="1"/>
</dbReference>
<feature type="region of interest" description="Disordered" evidence="6">
    <location>
        <begin position="41"/>
        <end position="75"/>
    </location>
</feature>
<proteinExistence type="inferred from homology"/>
<evidence type="ECO:0000313" key="9">
    <source>
        <dbReference type="Proteomes" id="UP000239649"/>
    </source>
</evidence>
<dbReference type="Pfam" id="PF01193">
    <property type="entry name" value="RNA_pol_L"/>
    <property type="match status" value="1"/>
</dbReference>
<dbReference type="InterPro" id="IPR001514">
    <property type="entry name" value="DNA-dir_RNA_pol_30-40kDasu_CS"/>
</dbReference>
<feature type="domain" description="G-patch" evidence="7">
    <location>
        <begin position="76"/>
        <end position="122"/>
    </location>
</feature>
<dbReference type="PROSITE" id="PS50174">
    <property type="entry name" value="G_PATCH"/>
    <property type="match status" value="1"/>
</dbReference>
<dbReference type="OrthoDB" id="270173at2759"/>
<evidence type="ECO:0000259" key="7">
    <source>
        <dbReference type="PROSITE" id="PS50174"/>
    </source>
</evidence>
<evidence type="ECO:0000256" key="5">
    <source>
        <dbReference type="SAM" id="Coils"/>
    </source>
</evidence>
<feature type="compositionally biased region" description="Low complexity" evidence="6">
    <location>
        <begin position="1"/>
        <end position="16"/>
    </location>
</feature>
<keyword evidence="5" id="KW-0175">Coiled coil</keyword>
<reference evidence="8 9" key="1">
    <citation type="journal article" date="2018" name="Plant J.">
        <title>Genome sequences of Chlorella sorokiniana UTEX 1602 and Micractinium conductrix SAG 241.80: implications to maltose excretion by a green alga.</title>
        <authorList>
            <person name="Arriola M.B."/>
            <person name="Velmurugan N."/>
            <person name="Zhang Y."/>
            <person name="Plunkett M.H."/>
            <person name="Hondzo H."/>
            <person name="Barney B.M."/>
        </authorList>
    </citation>
    <scope>NUCLEOTIDE SEQUENCE [LARGE SCALE GENOMIC DNA]</scope>
    <source>
        <strain evidence="8 9">SAG 241.80</strain>
    </source>
</reference>
<dbReference type="EMBL" id="LHPF02000002">
    <property type="protein sequence ID" value="PSC75301.1"/>
    <property type="molecule type" value="Genomic_DNA"/>
</dbReference>
<dbReference type="CDD" id="cd07031">
    <property type="entry name" value="RNAP_II_RPB3"/>
    <property type="match status" value="1"/>
</dbReference>
<dbReference type="SMART" id="SM00662">
    <property type="entry name" value="RPOLD"/>
    <property type="match status" value="1"/>
</dbReference>
<feature type="coiled-coil region" evidence="5">
    <location>
        <begin position="162"/>
        <end position="189"/>
    </location>
</feature>
<dbReference type="SMART" id="SM01173">
    <property type="entry name" value="DUF4187"/>
    <property type="match status" value="1"/>
</dbReference>
<dbReference type="InterPro" id="IPR022842">
    <property type="entry name" value="RNAP_Rpo3/Rpb3/RPAC1"/>
</dbReference>
<dbReference type="Pfam" id="PF01585">
    <property type="entry name" value="G-patch"/>
    <property type="match status" value="1"/>
</dbReference>
<evidence type="ECO:0000313" key="8">
    <source>
        <dbReference type="EMBL" id="PSC75301.1"/>
    </source>
</evidence>
<dbReference type="InterPro" id="IPR050518">
    <property type="entry name" value="Rpo3/RPB3_RNA_Pol_subunit"/>
</dbReference>
<dbReference type="PANTHER" id="PTHR11800:SF2">
    <property type="entry name" value="DNA-DIRECTED RNA POLYMERASE II SUBUNIT RPB3"/>
    <property type="match status" value="1"/>
</dbReference>
<dbReference type="PROSITE" id="PS00446">
    <property type="entry name" value="RNA_POL_D_30KD"/>
    <property type="match status" value="1"/>
</dbReference>
<sequence>MSAARRSTADAAASGSPEEEEVDLDALLLRYEQQAAADVAAVLQQQQQQQDGGARKRQKLSAADKREEALSQPLGQDNKGFKLLAAMGYREGQRIGREGTGLAEPLPLLLKQDKMGLGAVSKKAAAREAARQREQEAAARAAAAVVGAEAARLDQRQAYQARAAAAAAARRLEGQLRKAQQVCETLDTATGVTHNVMWQQPPAAAAADVAAAGGAAADDLLEAAEPCHRAEAGAAVRAGREEAADFEALYRRQHEAAAAAAAGGEGGGEGDEERARAAEWEAWAATPPANQLAALLARLRGRHSYCLYCGCRYEDEADLLEHCPGPTEGDHDLKREAQVELRKLTDDYCEFVLKNTDVSMANALRRIILVEVPTIAIELVEFENNTTVLNDEFLAHRLGLIPLVSTRVHEMKSIYEAADDEDFLDVNFALDVRCTGEDTLSVTSRDLQLDPHFPDICPVGYHDPGDKGILLVKMRRGQELKLRAVARKGTAKDHAKWMPVATCVYQFLPEISINHALMDTLTDEQKEEWCAADPRNTFKLNRLTHWVEVANPELYMYDGEVLAKAEEMGKPGLVTIKQKQDTFIFKVEGTGVLRPEDIVLTALEVLGRKIRNLQVALEEEAVIFDQQSGAAPMQM</sequence>
<evidence type="ECO:0000256" key="3">
    <source>
        <dbReference type="ARBA" id="ARBA00025804"/>
    </source>
</evidence>
<dbReference type="InterPro" id="IPR025239">
    <property type="entry name" value="DUF4187"/>
</dbReference>
<evidence type="ECO:0000256" key="6">
    <source>
        <dbReference type="SAM" id="MobiDB-lite"/>
    </source>
</evidence>
<feature type="compositionally biased region" description="Low complexity" evidence="6">
    <location>
        <begin position="41"/>
        <end position="52"/>
    </location>
</feature>
<dbReference type="GO" id="GO:0003899">
    <property type="term" value="F:DNA-directed RNA polymerase activity"/>
    <property type="evidence" value="ECO:0007669"/>
    <property type="project" value="InterPro"/>
</dbReference>
<dbReference type="GO" id="GO:0003677">
    <property type="term" value="F:DNA binding"/>
    <property type="evidence" value="ECO:0007669"/>
    <property type="project" value="InterPro"/>
</dbReference>
<protein>
    <recommendedName>
        <fullName evidence="4">Plastid-encoded RNA polymerase subunit alpha</fullName>
    </recommendedName>
</protein>
<keyword evidence="1 8" id="KW-0240">DNA-directed RNA polymerase</keyword>
<dbReference type="Gene3D" id="3.30.1360.10">
    <property type="entry name" value="RNA polymerase, RBP11-like subunit"/>
    <property type="match status" value="1"/>
</dbReference>
<accession>A0A2P6VMH3</accession>
<dbReference type="Pfam" id="PF01000">
    <property type="entry name" value="RNA_pol_A_bac"/>
    <property type="match status" value="1"/>
</dbReference>
<dbReference type="Gene3D" id="2.170.120.12">
    <property type="entry name" value="DNA-directed RNA polymerase, insert domain"/>
    <property type="match status" value="1"/>
</dbReference>
<dbReference type="AlphaFoldDB" id="A0A2P6VMH3"/>
<dbReference type="Pfam" id="PF13821">
    <property type="entry name" value="DUF4187"/>
    <property type="match status" value="1"/>
</dbReference>
<dbReference type="Proteomes" id="UP000239649">
    <property type="component" value="Unassembled WGS sequence"/>
</dbReference>
<comment type="similarity">
    <text evidence="3">Belongs to the archaeal Rpo3/eukaryotic RPB3 RNA polymerase subunit family.</text>
</comment>
<dbReference type="InterPro" id="IPR036603">
    <property type="entry name" value="RBP11-like"/>
</dbReference>
<feature type="region of interest" description="Disordered" evidence="6">
    <location>
        <begin position="1"/>
        <end position="24"/>
    </location>
</feature>
<keyword evidence="2" id="KW-0804">Transcription</keyword>
<gene>
    <name evidence="8" type="ORF">C2E20_1263</name>
</gene>
<dbReference type="GO" id="GO:0005665">
    <property type="term" value="C:RNA polymerase II, core complex"/>
    <property type="evidence" value="ECO:0007669"/>
    <property type="project" value="TreeGrafter"/>
</dbReference>
<organism evidence="8 9">
    <name type="scientific">Micractinium conductrix</name>
    <dbReference type="NCBI Taxonomy" id="554055"/>
    <lineage>
        <taxon>Eukaryota</taxon>
        <taxon>Viridiplantae</taxon>
        <taxon>Chlorophyta</taxon>
        <taxon>core chlorophytes</taxon>
        <taxon>Trebouxiophyceae</taxon>
        <taxon>Chlorellales</taxon>
        <taxon>Chlorellaceae</taxon>
        <taxon>Chlorella clade</taxon>
        <taxon>Micractinium</taxon>
    </lineage>
</organism>
<evidence type="ECO:0000256" key="1">
    <source>
        <dbReference type="ARBA" id="ARBA00022478"/>
    </source>
</evidence>
<evidence type="ECO:0000256" key="2">
    <source>
        <dbReference type="ARBA" id="ARBA00023163"/>
    </source>
</evidence>
<evidence type="ECO:0000256" key="4">
    <source>
        <dbReference type="ARBA" id="ARBA00031776"/>
    </source>
</evidence>
<dbReference type="NCBIfam" id="NF001988">
    <property type="entry name" value="PRK00783.1"/>
    <property type="match status" value="1"/>
</dbReference>
<keyword evidence="9" id="KW-1185">Reference proteome</keyword>
<dbReference type="PANTHER" id="PTHR11800">
    <property type="entry name" value="DNA-DIRECTED RNA POLYMERASE"/>
    <property type="match status" value="1"/>
</dbReference>
<dbReference type="SUPFAM" id="SSF56553">
    <property type="entry name" value="Insert subdomain of RNA polymerase alpha subunit"/>
    <property type="match status" value="1"/>
</dbReference>
<name>A0A2P6VMH3_9CHLO</name>
<dbReference type="SUPFAM" id="SSF55257">
    <property type="entry name" value="RBP11-like subunits of RNA polymerase"/>
    <property type="match status" value="1"/>
</dbReference>
<dbReference type="GO" id="GO:0006366">
    <property type="term" value="P:transcription by RNA polymerase II"/>
    <property type="evidence" value="ECO:0007669"/>
    <property type="project" value="TreeGrafter"/>
</dbReference>
<dbReference type="InterPro" id="IPR036643">
    <property type="entry name" value="RNApol_insert_sf"/>
</dbReference>
<dbReference type="InterPro" id="IPR011262">
    <property type="entry name" value="DNA-dir_RNA_pol_insert"/>
</dbReference>
<dbReference type="GO" id="GO:0046983">
    <property type="term" value="F:protein dimerization activity"/>
    <property type="evidence" value="ECO:0007669"/>
    <property type="project" value="InterPro"/>
</dbReference>
<dbReference type="InterPro" id="IPR000467">
    <property type="entry name" value="G_patch_dom"/>
</dbReference>
<dbReference type="HAMAP" id="MF_00320">
    <property type="entry name" value="RNApol_arch_Rpo3"/>
    <property type="match status" value="1"/>
</dbReference>
<comment type="caution">
    <text evidence="8">The sequence shown here is derived from an EMBL/GenBank/DDBJ whole genome shotgun (WGS) entry which is preliminary data.</text>
</comment>
<dbReference type="STRING" id="554055.A0A2P6VMH3"/>